<dbReference type="GO" id="GO:0035556">
    <property type="term" value="P:intracellular signal transduction"/>
    <property type="evidence" value="ECO:0007669"/>
    <property type="project" value="InterPro"/>
</dbReference>
<feature type="domain" description="PID" evidence="3">
    <location>
        <begin position="6"/>
        <end position="164"/>
    </location>
</feature>
<dbReference type="FunFam" id="2.30.29.30:FF:000377">
    <property type="entry name" value="Shc transforming protein"/>
    <property type="match status" value="1"/>
</dbReference>
<protein>
    <submittedName>
        <fullName evidence="5">SHC-transforming protein 1-like protein</fullName>
    </submittedName>
</protein>
<organism evidence="5 6">
    <name type="scientific">Leptotrombidium deliense</name>
    <dbReference type="NCBI Taxonomy" id="299467"/>
    <lineage>
        <taxon>Eukaryota</taxon>
        <taxon>Metazoa</taxon>
        <taxon>Ecdysozoa</taxon>
        <taxon>Arthropoda</taxon>
        <taxon>Chelicerata</taxon>
        <taxon>Arachnida</taxon>
        <taxon>Acari</taxon>
        <taxon>Acariformes</taxon>
        <taxon>Trombidiformes</taxon>
        <taxon>Prostigmata</taxon>
        <taxon>Anystina</taxon>
        <taxon>Parasitengona</taxon>
        <taxon>Trombiculoidea</taxon>
        <taxon>Trombiculidae</taxon>
        <taxon>Leptotrombidium</taxon>
    </lineage>
</organism>
<dbReference type="PRINTS" id="PR00629">
    <property type="entry name" value="SHCPIDOMAIN"/>
</dbReference>
<feature type="domain" description="SH2" evidence="4">
    <location>
        <begin position="313"/>
        <end position="396"/>
    </location>
</feature>
<dbReference type="InterPro" id="IPR000980">
    <property type="entry name" value="SH2"/>
</dbReference>
<dbReference type="InterPro" id="IPR006020">
    <property type="entry name" value="PTB/PI_dom"/>
</dbReference>
<dbReference type="Pfam" id="PF00017">
    <property type="entry name" value="SH2"/>
    <property type="match status" value="1"/>
</dbReference>
<dbReference type="PROSITE" id="PS01179">
    <property type="entry name" value="PID"/>
    <property type="match status" value="1"/>
</dbReference>
<dbReference type="InterPro" id="IPR011993">
    <property type="entry name" value="PH-like_dom_sf"/>
</dbReference>
<sequence length="396" mass="44281">MTSDQSWILQYVGCLAINTSMKSLDFETRSLLAKECINRVCESAGLKTNDKKRRTDKRIAKMFSDSVNLVNAGASVSLTVSSSYLSLTVVETGEVIANHEMPNISFASGGDSETLDFVAYVAKDYKYGRACFVLECGGGLAQQVITAIGQAFEVRFKEYLKKVPKSVASKTLSTLNHANIGAIGGTERDYYNDLPGKMPPDVNAFENLEKIHERIDRSKSQFDRFDERIASDAKFSRFDDLDDSIASDTLTNIRDPFDMRMFIFYFYVIDSTEPFNCVLENVGEATTMPGRASTHSDITKRKKMLEDLEKEEWFHGPVSRKESEILVANDGDFLIRESIGTVGQYVLTGMQNGLRKHLLLVDPEGVVRTKDKTFDSVSHLINYHRDNGLPIISAES</sequence>
<dbReference type="CDD" id="cd01209">
    <property type="entry name" value="PTB_Shc"/>
    <property type="match status" value="1"/>
</dbReference>
<dbReference type="AlphaFoldDB" id="A0A443S338"/>
<dbReference type="Gene3D" id="3.30.505.10">
    <property type="entry name" value="SH2 domain"/>
    <property type="match status" value="1"/>
</dbReference>
<dbReference type="Pfam" id="PF00640">
    <property type="entry name" value="PID"/>
    <property type="match status" value="1"/>
</dbReference>
<comment type="caution">
    <text evidence="5">The sequence shown here is derived from an EMBL/GenBank/DDBJ whole genome shotgun (WGS) entry which is preliminary data.</text>
</comment>
<feature type="non-terminal residue" evidence="5">
    <location>
        <position position="396"/>
    </location>
</feature>
<evidence type="ECO:0000259" key="3">
    <source>
        <dbReference type="PROSITE" id="PS01179"/>
    </source>
</evidence>
<dbReference type="SMART" id="SM00462">
    <property type="entry name" value="PTB"/>
    <property type="match status" value="1"/>
</dbReference>
<dbReference type="PRINTS" id="PR00401">
    <property type="entry name" value="SH2DOMAIN"/>
</dbReference>
<dbReference type="SUPFAM" id="SSF50729">
    <property type="entry name" value="PH domain-like"/>
    <property type="match status" value="1"/>
</dbReference>
<dbReference type="EMBL" id="NCKV01010267">
    <property type="protein sequence ID" value="RWS21950.1"/>
    <property type="molecule type" value="Genomic_DNA"/>
</dbReference>
<dbReference type="InterPro" id="IPR036860">
    <property type="entry name" value="SH2_dom_sf"/>
</dbReference>
<dbReference type="VEuPathDB" id="VectorBase:LDEU010090"/>
<dbReference type="Proteomes" id="UP000288716">
    <property type="component" value="Unassembled WGS sequence"/>
</dbReference>
<evidence type="ECO:0000256" key="1">
    <source>
        <dbReference type="ARBA" id="ARBA00022999"/>
    </source>
</evidence>
<dbReference type="GO" id="GO:0007169">
    <property type="term" value="P:cell surface receptor protein tyrosine kinase signaling pathway"/>
    <property type="evidence" value="ECO:0007669"/>
    <property type="project" value="TreeGrafter"/>
</dbReference>
<dbReference type="SMART" id="SM00252">
    <property type="entry name" value="SH2"/>
    <property type="match status" value="1"/>
</dbReference>
<dbReference type="Gene3D" id="2.30.29.30">
    <property type="entry name" value="Pleckstrin-homology domain (PH domain)/Phosphotyrosine-binding domain (PTB)"/>
    <property type="match status" value="1"/>
</dbReference>
<dbReference type="InterPro" id="IPR006019">
    <property type="entry name" value="PID_Shc-like"/>
</dbReference>
<dbReference type="STRING" id="299467.A0A443S338"/>
<evidence type="ECO:0000313" key="6">
    <source>
        <dbReference type="Proteomes" id="UP000288716"/>
    </source>
</evidence>
<proteinExistence type="predicted"/>
<gene>
    <name evidence="5" type="ORF">B4U80_05690</name>
</gene>
<keyword evidence="6" id="KW-1185">Reference proteome</keyword>
<evidence type="ECO:0000259" key="4">
    <source>
        <dbReference type="PROSITE" id="PS50001"/>
    </source>
</evidence>
<dbReference type="GO" id="GO:0030971">
    <property type="term" value="F:receptor tyrosine kinase binding"/>
    <property type="evidence" value="ECO:0007669"/>
    <property type="project" value="TreeGrafter"/>
</dbReference>
<evidence type="ECO:0000313" key="5">
    <source>
        <dbReference type="EMBL" id="RWS21950.1"/>
    </source>
</evidence>
<dbReference type="InterPro" id="IPR035676">
    <property type="entry name" value="SHC_SH2"/>
</dbReference>
<dbReference type="PANTHER" id="PTHR10337:SF11">
    <property type="entry name" value="DSHC PROTEIN"/>
    <property type="match status" value="1"/>
</dbReference>
<name>A0A443S338_9ACAR</name>
<keyword evidence="1 2" id="KW-0727">SH2 domain</keyword>
<reference evidence="5 6" key="1">
    <citation type="journal article" date="2018" name="Gigascience">
        <title>Genomes of trombidid mites reveal novel predicted allergens and laterally-transferred genes associated with secondary metabolism.</title>
        <authorList>
            <person name="Dong X."/>
            <person name="Chaisiri K."/>
            <person name="Xia D."/>
            <person name="Armstrong S.D."/>
            <person name="Fang Y."/>
            <person name="Donnelly M.J."/>
            <person name="Kadowaki T."/>
            <person name="McGarry J.W."/>
            <person name="Darby A.C."/>
            <person name="Makepeace B.L."/>
        </authorList>
    </citation>
    <scope>NUCLEOTIDE SEQUENCE [LARGE SCALE GENOMIC DNA]</scope>
    <source>
        <strain evidence="5">UoL-UT</strain>
    </source>
</reference>
<dbReference type="SUPFAM" id="SSF55550">
    <property type="entry name" value="SH2 domain"/>
    <property type="match status" value="1"/>
</dbReference>
<dbReference type="GO" id="GO:0005886">
    <property type="term" value="C:plasma membrane"/>
    <property type="evidence" value="ECO:0007669"/>
    <property type="project" value="TreeGrafter"/>
</dbReference>
<dbReference type="PANTHER" id="PTHR10337">
    <property type="entry name" value="SHC TRANSFORMING PROTEIN"/>
    <property type="match status" value="1"/>
</dbReference>
<dbReference type="OrthoDB" id="9938362at2759"/>
<evidence type="ECO:0000256" key="2">
    <source>
        <dbReference type="PROSITE-ProRule" id="PRU00191"/>
    </source>
</evidence>
<dbReference type="PROSITE" id="PS50001">
    <property type="entry name" value="SH2"/>
    <property type="match status" value="1"/>
</dbReference>
<dbReference type="InterPro" id="IPR051235">
    <property type="entry name" value="CEP152/SHC-Transforming"/>
</dbReference>
<accession>A0A443S338</accession>
<dbReference type="CDD" id="cd09925">
    <property type="entry name" value="SH2_SHC"/>
    <property type="match status" value="1"/>
</dbReference>